<proteinExistence type="predicted"/>
<dbReference type="EMBL" id="JBHUPB010000001">
    <property type="protein sequence ID" value="MFD2965902.1"/>
    <property type="molecule type" value="Genomic_DNA"/>
</dbReference>
<comment type="caution">
    <text evidence="1">The sequence shown here is derived from an EMBL/GenBank/DDBJ whole genome shotgun (WGS) entry which is preliminary data.</text>
</comment>
<organism evidence="1 2">
    <name type="scientific">Sphingobacterium bambusae</name>
    <dbReference type="NCBI Taxonomy" id="662858"/>
    <lineage>
        <taxon>Bacteria</taxon>
        <taxon>Pseudomonadati</taxon>
        <taxon>Bacteroidota</taxon>
        <taxon>Sphingobacteriia</taxon>
        <taxon>Sphingobacteriales</taxon>
        <taxon>Sphingobacteriaceae</taxon>
        <taxon>Sphingobacterium</taxon>
    </lineage>
</organism>
<evidence type="ECO:0000313" key="2">
    <source>
        <dbReference type="Proteomes" id="UP001597525"/>
    </source>
</evidence>
<keyword evidence="2" id="KW-1185">Reference proteome</keyword>
<accession>A0ABW6B926</accession>
<sequence length="80" mass="9312">MIELNKEIAVLLQHQERKIGQLVKFIWSLSANPELLKDQNLMYQLIDMDFNTVAEPSVSQLKDMKIQEREKPSAILSRSQ</sequence>
<gene>
    <name evidence="1" type="ORF">ACFS7Y_00775</name>
</gene>
<dbReference type="RefSeq" id="WP_320184778.1">
    <property type="nucleotide sequence ID" value="NZ_CP138332.1"/>
</dbReference>
<evidence type="ECO:0000313" key="1">
    <source>
        <dbReference type="EMBL" id="MFD2965902.1"/>
    </source>
</evidence>
<name>A0ABW6B926_9SPHI</name>
<reference evidence="2" key="1">
    <citation type="journal article" date="2019" name="Int. J. Syst. Evol. Microbiol.">
        <title>The Global Catalogue of Microorganisms (GCM) 10K type strain sequencing project: providing services to taxonomists for standard genome sequencing and annotation.</title>
        <authorList>
            <consortium name="The Broad Institute Genomics Platform"/>
            <consortium name="The Broad Institute Genome Sequencing Center for Infectious Disease"/>
            <person name="Wu L."/>
            <person name="Ma J."/>
        </authorList>
    </citation>
    <scope>NUCLEOTIDE SEQUENCE [LARGE SCALE GENOMIC DNA]</scope>
    <source>
        <strain evidence="2">KCTC 22814</strain>
    </source>
</reference>
<protein>
    <submittedName>
        <fullName evidence="1">Uncharacterized protein</fullName>
    </submittedName>
</protein>
<dbReference type="Proteomes" id="UP001597525">
    <property type="component" value="Unassembled WGS sequence"/>
</dbReference>